<dbReference type="GO" id="GO:0016853">
    <property type="term" value="F:isomerase activity"/>
    <property type="evidence" value="ECO:0007669"/>
    <property type="project" value="UniProtKB-KW"/>
</dbReference>
<dbReference type="InterPro" id="IPR001753">
    <property type="entry name" value="Enoyl-CoA_hydra/iso"/>
</dbReference>
<evidence type="ECO:0000313" key="4">
    <source>
        <dbReference type="Proteomes" id="UP000319897"/>
    </source>
</evidence>
<dbReference type="CDD" id="cd06558">
    <property type="entry name" value="crotonase-like"/>
    <property type="match status" value="1"/>
</dbReference>
<dbReference type="Gene3D" id="1.10.12.10">
    <property type="entry name" value="Lyase 2-enoyl-coa Hydratase, Chain A, domain 2"/>
    <property type="match status" value="1"/>
</dbReference>
<organism evidence="3 4">
    <name type="scientific">Sandaracinobacter neustonicus</name>
    <dbReference type="NCBI Taxonomy" id="1715348"/>
    <lineage>
        <taxon>Bacteria</taxon>
        <taxon>Pseudomonadati</taxon>
        <taxon>Pseudomonadota</taxon>
        <taxon>Alphaproteobacteria</taxon>
        <taxon>Sphingomonadales</taxon>
        <taxon>Sphingosinicellaceae</taxon>
        <taxon>Sandaracinobacter</taxon>
    </lineage>
</organism>
<protein>
    <submittedName>
        <fullName evidence="3">Enoyl-CoA hydratase/isomerase family protein</fullName>
    </submittedName>
</protein>
<gene>
    <name evidence="3" type="ORF">FJQ54_16520</name>
</gene>
<name>A0A501XEU5_9SPHN</name>
<dbReference type="EMBL" id="VFSU01000034">
    <property type="protein sequence ID" value="TPE58824.1"/>
    <property type="molecule type" value="Genomic_DNA"/>
</dbReference>
<dbReference type="OrthoDB" id="9810797at2"/>
<dbReference type="InterPro" id="IPR014748">
    <property type="entry name" value="Enoyl-CoA_hydra_C"/>
</dbReference>
<evidence type="ECO:0000313" key="3">
    <source>
        <dbReference type="EMBL" id="TPE58824.1"/>
    </source>
</evidence>
<keyword evidence="4" id="KW-1185">Reference proteome</keyword>
<keyword evidence="3" id="KW-0413">Isomerase</keyword>
<dbReference type="Gene3D" id="3.90.226.10">
    <property type="entry name" value="2-enoyl-CoA Hydratase, Chain A, domain 1"/>
    <property type="match status" value="1"/>
</dbReference>
<reference evidence="3 4" key="1">
    <citation type="submission" date="2019-06" db="EMBL/GenBank/DDBJ databases">
        <authorList>
            <person name="Lee I."/>
            <person name="Jang G.I."/>
            <person name="Hwang C.Y."/>
        </authorList>
    </citation>
    <scope>NUCLEOTIDE SEQUENCE [LARGE SCALE GENOMIC DNA]</scope>
    <source>
        <strain evidence="3 4">PAMC 28131</strain>
    </source>
</reference>
<dbReference type="InterPro" id="IPR018376">
    <property type="entry name" value="Enoyl-CoA_hyd/isom_CS"/>
</dbReference>
<dbReference type="PROSITE" id="PS00166">
    <property type="entry name" value="ENOYL_COA_HYDRATASE"/>
    <property type="match status" value="1"/>
</dbReference>
<sequence length="253" mass="26839">MSLTIEGPVARLRLNRPDKRNAMDQAMWESLPRLVEQAVATPGVRLILLGSATPGIFCAGADIGEFARETASPEWRARNQAAIRATQLALARAPLPVIALVDGDSVGGGCGLALAADIRIASPRARFGITPAKLGLVYPLHDTRLLVDLVGPGQAKRLLYTGRLISAEEAQRIGLVEELAENVESAAEALAAEMIAVSPFTQKATRATVQRILEGTADDDAASTALFDQAFTGPDFAEGVSAFLARRKPDFAR</sequence>
<dbReference type="InterPro" id="IPR051683">
    <property type="entry name" value="Enoyl-CoA_Hydratase/Isomerase"/>
</dbReference>
<comment type="caution">
    <text evidence="3">The sequence shown here is derived from an EMBL/GenBank/DDBJ whole genome shotgun (WGS) entry which is preliminary data.</text>
</comment>
<evidence type="ECO:0000256" key="1">
    <source>
        <dbReference type="ARBA" id="ARBA00005254"/>
    </source>
</evidence>
<dbReference type="AlphaFoldDB" id="A0A501XEU5"/>
<dbReference type="SUPFAM" id="SSF52096">
    <property type="entry name" value="ClpP/crotonase"/>
    <property type="match status" value="1"/>
</dbReference>
<dbReference type="PANTHER" id="PTHR42964:SF1">
    <property type="entry name" value="POLYKETIDE BIOSYNTHESIS ENOYL-COA HYDRATASE PKSH-RELATED"/>
    <property type="match status" value="1"/>
</dbReference>
<accession>A0A501XEU5</accession>
<dbReference type="Pfam" id="PF00378">
    <property type="entry name" value="ECH_1"/>
    <property type="match status" value="1"/>
</dbReference>
<comment type="similarity">
    <text evidence="1 2">Belongs to the enoyl-CoA hydratase/isomerase family.</text>
</comment>
<dbReference type="PANTHER" id="PTHR42964">
    <property type="entry name" value="ENOYL-COA HYDRATASE"/>
    <property type="match status" value="1"/>
</dbReference>
<dbReference type="Proteomes" id="UP000319897">
    <property type="component" value="Unassembled WGS sequence"/>
</dbReference>
<dbReference type="InterPro" id="IPR029045">
    <property type="entry name" value="ClpP/crotonase-like_dom_sf"/>
</dbReference>
<proteinExistence type="inferred from homology"/>
<evidence type="ECO:0000256" key="2">
    <source>
        <dbReference type="RuleBase" id="RU003707"/>
    </source>
</evidence>